<feature type="domain" description="Cadherin-like" evidence="3">
    <location>
        <begin position="906"/>
        <end position="998"/>
    </location>
</feature>
<dbReference type="NCBIfam" id="NF012211">
    <property type="entry name" value="tand_rpt_95"/>
    <property type="match status" value="11"/>
</dbReference>
<evidence type="ECO:0008006" key="6">
    <source>
        <dbReference type="Google" id="ProtNLM"/>
    </source>
</evidence>
<evidence type="ECO:0000259" key="3">
    <source>
        <dbReference type="Pfam" id="PF17892"/>
    </source>
</evidence>
<reference evidence="4" key="1">
    <citation type="submission" date="2021-01" db="EMBL/GenBank/DDBJ databases">
        <title>Whole genome shotgun sequence of Actinoplanes tereljensis NBRC 105297.</title>
        <authorList>
            <person name="Komaki H."/>
            <person name="Tamura T."/>
        </authorList>
    </citation>
    <scope>NUCLEOTIDE SEQUENCE</scope>
    <source>
        <strain evidence="4">NBRC 105297</strain>
    </source>
</reference>
<keyword evidence="1" id="KW-0812">Transmembrane</keyword>
<dbReference type="Pfam" id="PF01345">
    <property type="entry name" value="DUF11"/>
    <property type="match status" value="2"/>
</dbReference>
<keyword evidence="1" id="KW-1133">Transmembrane helix</keyword>
<organism evidence="4 5">
    <name type="scientific">Paractinoplanes tereljensis</name>
    <dbReference type="NCBI Taxonomy" id="571912"/>
    <lineage>
        <taxon>Bacteria</taxon>
        <taxon>Bacillati</taxon>
        <taxon>Actinomycetota</taxon>
        <taxon>Actinomycetes</taxon>
        <taxon>Micromonosporales</taxon>
        <taxon>Micromonosporaceae</taxon>
        <taxon>Paractinoplanes</taxon>
    </lineage>
</organism>
<feature type="domain" description="DUF11" evidence="2">
    <location>
        <begin position="517"/>
        <end position="628"/>
    </location>
</feature>
<dbReference type="NCBIfam" id="TIGR01451">
    <property type="entry name" value="B_ant_repeat"/>
    <property type="match status" value="1"/>
</dbReference>
<dbReference type="InterPro" id="IPR047589">
    <property type="entry name" value="DUF11_rpt"/>
</dbReference>
<dbReference type="RefSeq" id="WP_203812030.1">
    <property type="nucleotide sequence ID" value="NZ_BOMY01000043.1"/>
</dbReference>
<dbReference type="PANTHER" id="PTHR34720">
    <property type="entry name" value="MICROCYSTIN DEPENDENT PROTEIN"/>
    <property type="match status" value="1"/>
</dbReference>
<dbReference type="Pfam" id="PF17892">
    <property type="entry name" value="Cadherin_5"/>
    <property type="match status" value="2"/>
</dbReference>
<protein>
    <recommendedName>
        <fullName evidence="6">Tandem-95 repeat protein</fullName>
    </recommendedName>
</protein>
<feature type="transmembrane region" description="Helical" evidence="1">
    <location>
        <begin position="1731"/>
        <end position="1756"/>
    </location>
</feature>
<dbReference type="Pfam" id="PF17963">
    <property type="entry name" value="Big_9"/>
    <property type="match status" value="10"/>
</dbReference>
<dbReference type="EMBL" id="BOMY01000043">
    <property type="protein sequence ID" value="GIF24154.1"/>
    <property type="molecule type" value="Genomic_DNA"/>
</dbReference>
<evidence type="ECO:0000313" key="4">
    <source>
        <dbReference type="EMBL" id="GIF24154.1"/>
    </source>
</evidence>
<sequence length="1769" mass="177804">MPFAILRSKPRRSLILFMVLVVAMAGTMVLLGRQAEAAITDPFTSRFQANTNGAILLRGNANLVCSTSDSGCTTALNGTATGDALDNNAYVMGDNDPDNDSATFNESAATVTLPAGSTVLFAGLYWSADPTKGTGGAVARTAADKNKVLFRTPAGPATWNNVTADKVFTNTGVNAYQGFKDVTPLVSGAGSGVYSVANIQAGTGKDRYAGWSLVIAYQNSALPMHSLRVYDGFGVVKDGDTKVDIAVSGFQTPHTGTVGATVGTVVYEGDRGKTGDSLQIGTASKALTAMSDAQNQADNFFNSTESEDGAAVGSRTPNNSNLMGVDIDRFNAAGKLGNDETTATLRLTTGGETFYPGVVTFTTDLYAPNVIVTPTGVDLNGGDLLPGDTIEYRVVVRNDGTDTANGVTLRDVIPTGTSYIGGSLTVAGASVTDAADSDAGKITGGTTNFTVGTLAPGASKQVTFRVRVDTGATPGSTIVDTANADYTAAFTGGAATSTGTSSMTVQRPKANLAAALTVTPTVVQRATSPNTVTYTATVQNNGTDLEPAPQLQLTLPAGVTPGTLPTGCTAAGQVVSCTRPALAANTSDSVQIPASAAGTAAAHPIASLQVSGTGLDPDSSDNTATATLAVNSAPVATNDTVATPTPNAAPVTINVLANDSDADDANSTLVVQIDQAPAHGRVVVNADSTVTYTPRSSWAGTETFTYKLLDGHGGSSTATVTVTTANAPPVAVTDNYSTTANGGPITFSPALNDTDINGQTLSMVSVDQPNSGEGTTSLTGNVVTYTPNPAFHGTATFHYVVSDGAGGQDIGTINVTLPNGVLVAADDSATVAYLGTVPIDVLANDTGSPLSVSSVTTSAQGVTPVFQNGKIDYQAPAGFSGTDTFTYQLYDGNTHATGTVTVTVGNARPVAGAVTVSTGTNTAKQINVLAQASDANAGDTLTVTGVTTPAHGSVERNSDGTLTYTPNTGYSGADTFTYTVSDGHPGGSASNTVTLTVTNAAPVAGADAVTVPADQASTVAVLANDTDANTADTLTVTIDQQPTHGTATVNPDGTVKYTPVAGFTGTDTFHYLVGDGHGGQDGASVTLSVVNSAPTAQPDSDATDTNTAVTLNVLANDTDPNNDVLTVTAVTTPGNGKAVIGTNNTVTYTPNTGFCGTDTFTYTASDPSGTTSTAVVTITVRNAAPIAVNDSFVARPGVLTTLDVLANDTDPNTSQGRSVASVLAASRGTVTLNSDGTVTYRTTATSGTDTFDYVLTDDLGLTDTATVTITIDAAPIAAADTVPAAYGTAVTIPVLANDSDPESEALTLVSATTPGHGTAAIVNDKIRYTPAADFFGTDTFSYTIKDTAGNTATATVTVNVAPPAADTAVAVLSGHSVDVSVVTDSRLTISHVGTPSHGTATVVDGKIRYTPATGFTGTDTFTYAVSDGNGNTATATVTVTVTDGTPAALPDSATTPYEKAVTIGVLDNDLDPNGGLAITSVTTPGHGTATFSGGNVVYTPATGYSGTDTFDYTATDADGRTVTATVTVTVGTPPVVPDKTATAKPGTAVRITLPTVDKNGTPVTVTAVGKAKHGTVKLNTDGTVTYTPAKGFAGVDTFTYRAVDADGNVASASIAVTVTGTNKAPVAKNDKVSVAAGGSVTIKPKANDSDPDNDKITITKIGKPKHGTAVLNANGTITYAPTDGYSGKDTVSYTISDGNGHTATATVTITVAAASSGDTDGGNLALTGGNLIPVAVTGLLALMLGGAMVLFGGQLVPAPGRHRPGRHRG</sequence>
<evidence type="ECO:0000313" key="5">
    <source>
        <dbReference type="Proteomes" id="UP000623608"/>
    </source>
</evidence>
<dbReference type="GO" id="GO:0005975">
    <property type="term" value="P:carbohydrate metabolic process"/>
    <property type="evidence" value="ECO:0007669"/>
    <property type="project" value="UniProtKB-ARBA"/>
</dbReference>
<dbReference type="PANTHER" id="PTHR34720:SF9">
    <property type="entry name" value="BLR4714 PROTEIN"/>
    <property type="match status" value="1"/>
</dbReference>
<feature type="domain" description="Cadherin-like" evidence="3">
    <location>
        <begin position="1384"/>
        <end position="1442"/>
    </location>
</feature>
<evidence type="ECO:0000256" key="1">
    <source>
        <dbReference type="SAM" id="Phobius"/>
    </source>
</evidence>
<dbReference type="InterPro" id="IPR008966">
    <property type="entry name" value="Adhesion_dom_sf"/>
</dbReference>
<dbReference type="Gene3D" id="2.60.40.2810">
    <property type="match status" value="4"/>
</dbReference>
<evidence type="ECO:0000259" key="2">
    <source>
        <dbReference type="Pfam" id="PF01345"/>
    </source>
</evidence>
<keyword evidence="1" id="KW-0472">Membrane</keyword>
<comment type="caution">
    <text evidence="4">The sequence shown here is derived from an EMBL/GenBank/DDBJ whole genome shotgun (WGS) entry which is preliminary data.</text>
</comment>
<dbReference type="Gene3D" id="2.60.40.3440">
    <property type="match status" value="7"/>
</dbReference>
<dbReference type="InterPro" id="IPR041690">
    <property type="entry name" value="Cadherin_5"/>
</dbReference>
<dbReference type="Gene3D" id="2.60.40.10">
    <property type="entry name" value="Immunoglobulins"/>
    <property type="match status" value="1"/>
</dbReference>
<name>A0A919TW94_9ACTN</name>
<dbReference type="InterPro" id="IPR013783">
    <property type="entry name" value="Ig-like_fold"/>
</dbReference>
<dbReference type="SUPFAM" id="SSF49401">
    <property type="entry name" value="Bacterial adhesins"/>
    <property type="match status" value="1"/>
</dbReference>
<dbReference type="Proteomes" id="UP000623608">
    <property type="component" value="Unassembled WGS sequence"/>
</dbReference>
<dbReference type="InterPro" id="IPR001434">
    <property type="entry name" value="OmcB-like_DUF11"/>
</dbReference>
<accession>A0A919TW94</accession>
<gene>
    <name evidence="4" type="ORF">Ate02nite_68840</name>
</gene>
<feature type="domain" description="DUF11" evidence="2">
    <location>
        <begin position="386"/>
        <end position="484"/>
    </location>
</feature>
<proteinExistence type="predicted"/>
<keyword evidence="5" id="KW-1185">Reference proteome</keyword>